<evidence type="ECO:0000313" key="1">
    <source>
        <dbReference type="EMBL" id="CAD6199900.1"/>
    </source>
</evidence>
<organism evidence="1 2">
    <name type="scientific">Caenorhabditis auriculariae</name>
    <dbReference type="NCBI Taxonomy" id="2777116"/>
    <lineage>
        <taxon>Eukaryota</taxon>
        <taxon>Metazoa</taxon>
        <taxon>Ecdysozoa</taxon>
        <taxon>Nematoda</taxon>
        <taxon>Chromadorea</taxon>
        <taxon>Rhabditida</taxon>
        <taxon>Rhabditina</taxon>
        <taxon>Rhabditomorpha</taxon>
        <taxon>Rhabditoidea</taxon>
        <taxon>Rhabditidae</taxon>
        <taxon>Peloderinae</taxon>
        <taxon>Caenorhabditis</taxon>
    </lineage>
</organism>
<evidence type="ECO:0000313" key="2">
    <source>
        <dbReference type="Proteomes" id="UP000835052"/>
    </source>
</evidence>
<protein>
    <submittedName>
        <fullName evidence="1">Uncharacterized protein</fullName>
    </submittedName>
</protein>
<accession>A0A8S1I0F8</accession>
<name>A0A8S1I0F8_9PELO</name>
<dbReference type="Proteomes" id="UP000835052">
    <property type="component" value="Unassembled WGS sequence"/>
</dbReference>
<reference evidence="1" key="1">
    <citation type="submission" date="2020-10" db="EMBL/GenBank/DDBJ databases">
        <authorList>
            <person name="Kikuchi T."/>
        </authorList>
    </citation>
    <scope>NUCLEOTIDE SEQUENCE</scope>
    <source>
        <strain evidence="1">NKZ352</strain>
    </source>
</reference>
<dbReference type="AlphaFoldDB" id="A0A8S1I0F8"/>
<keyword evidence="2" id="KW-1185">Reference proteome</keyword>
<dbReference type="EMBL" id="CAJGYM010000214">
    <property type="protein sequence ID" value="CAD6199900.1"/>
    <property type="molecule type" value="Genomic_DNA"/>
</dbReference>
<proteinExistence type="predicted"/>
<gene>
    <name evidence="1" type="ORF">CAUJ_LOCUS15799</name>
</gene>
<dbReference type="OrthoDB" id="5992405at2759"/>
<sequence>MILGLTSQSPMFPTQLFASKVKNLHQLTFKSWLPLKRKPSGVLRSEVPPVLPLELPPLAGSDPRRLTNTVSIRCSCGYERRDVVCLGKLMDEQAQLFTLCGGLLVLCGKTLECNRCRSLAEVVQFCCAFCNSRKILTVEQILRSAKLQKADKVHSTMLFAYSSNRRNFGLLTL</sequence>
<comment type="caution">
    <text evidence="1">The sequence shown here is derived from an EMBL/GenBank/DDBJ whole genome shotgun (WGS) entry which is preliminary data.</text>
</comment>